<keyword evidence="1" id="KW-1133">Transmembrane helix</keyword>
<evidence type="ECO:0000313" key="2">
    <source>
        <dbReference type="EMBL" id="CRK85711.1"/>
    </source>
</evidence>
<organism evidence="2 3">
    <name type="scientific">Candidatus Providencia siddallii</name>
    <dbReference type="NCBI Taxonomy" id="1715285"/>
    <lineage>
        <taxon>Bacteria</taxon>
        <taxon>Pseudomonadati</taxon>
        <taxon>Pseudomonadota</taxon>
        <taxon>Gammaproteobacteria</taxon>
        <taxon>Enterobacterales</taxon>
        <taxon>Morganellaceae</taxon>
        <taxon>Providencia</taxon>
    </lineage>
</organism>
<keyword evidence="3" id="KW-1185">Reference proteome</keyword>
<protein>
    <submittedName>
        <fullName evidence="2">Inner membrane protein YdjM</fullName>
    </submittedName>
</protein>
<dbReference type="Proteomes" id="UP000242301">
    <property type="component" value="Unassembled WGS sequence"/>
</dbReference>
<keyword evidence="1" id="KW-0812">Transmembrane</keyword>
<dbReference type="PANTHER" id="PTHR35531">
    <property type="entry name" value="INNER MEMBRANE PROTEIN YBCI-RELATED"/>
    <property type="match status" value="1"/>
</dbReference>
<feature type="transmembrane region" description="Helical" evidence="1">
    <location>
        <begin position="49"/>
        <end position="66"/>
    </location>
</feature>
<proteinExistence type="predicted"/>
<dbReference type="EMBL" id="CVRF01000002">
    <property type="protein sequence ID" value="CRK85711.1"/>
    <property type="molecule type" value="Genomic_DNA"/>
</dbReference>
<dbReference type="PIRSF" id="PIRSF030780">
    <property type="entry name" value="Md_memb_hyd_prd"/>
    <property type="match status" value="1"/>
</dbReference>
<gene>
    <name evidence="2" type="primary">ydjM</name>
    <name evidence="2" type="ORF">SOFFGTOCOR_0283</name>
</gene>
<evidence type="ECO:0000256" key="1">
    <source>
        <dbReference type="SAM" id="Phobius"/>
    </source>
</evidence>
<feature type="transmembrane region" description="Helical" evidence="1">
    <location>
        <begin position="150"/>
        <end position="172"/>
    </location>
</feature>
<reference evidence="3" key="1">
    <citation type="submission" date="2015-05" db="EMBL/GenBank/DDBJ databases">
        <authorList>
            <person name="Manzano-Marin A."/>
        </authorList>
    </citation>
    <scope>NUCLEOTIDE SEQUENCE [LARGE SCALE GENOMIC DNA]</scope>
    <source>
        <strain evidence="3">officinalis</strain>
    </source>
</reference>
<dbReference type="InterPro" id="IPR016956">
    <property type="entry name" value="YdjM"/>
</dbReference>
<name>A0A0M6W9W1_9GAMM</name>
<evidence type="ECO:0000313" key="3">
    <source>
        <dbReference type="Proteomes" id="UP000242301"/>
    </source>
</evidence>
<dbReference type="STRING" id="1715285.SOFFGTOCOR_0283"/>
<feature type="transmembrane region" description="Helical" evidence="1">
    <location>
        <begin position="78"/>
        <end position="96"/>
    </location>
</feature>
<keyword evidence="1" id="KW-0472">Membrane</keyword>
<accession>A0A0M6W9W1</accession>
<dbReference type="Pfam" id="PF04307">
    <property type="entry name" value="YdjM"/>
    <property type="match status" value="1"/>
</dbReference>
<sequence length="205" mass="24090">MTAEGHMLFSIASLILAKKLELTTYIVHGNLTYMILAVLFGSLLPDIDHTSSVIGRLLFFLSFLISKVFRHRGFTHSFLAWIILTVFCYNLLYFDVNIDMDLLQSFLLGYISHEIADMLTPRGVQFFWPLQKHFCLSIFYGKTNKHKERFIFIILIICAYIIPLNYKINYFFQIKDLIRYINTTVYIESIKMIKILCDIINYVKI</sequence>
<feature type="transmembrane region" description="Helical" evidence="1">
    <location>
        <begin position="22"/>
        <end position="43"/>
    </location>
</feature>
<dbReference type="AlphaFoldDB" id="A0A0M6W9W1"/>
<dbReference type="InterPro" id="IPR007404">
    <property type="entry name" value="YdjM-like"/>
</dbReference>
<dbReference type="PANTHER" id="PTHR35531:SF1">
    <property type="entry name" value="INNER MEMBRANE PROTEIN YBCI-RELATED"/>
    <property type="match status" value="1"/>
</dbReference>